<dbReference type="EMBL" id="JBHTIL010000004">
    <property type="protein sequence ID" value="MFD0927345.1"/>
    <property type="molecule type" value="Genomic_DNA"/>
</dbReference>
<gene>
    <name evidence="1" type="ORF">ACFQ04_16515</name>
</gene>
<accession>A0ABW3GCH3</accession>
<evidence type="ECO:0000313" key="1">
    <source>
        <dbReference type="EMBL" id="MFD0927345.1"/>
    </source>
</evidence>
<reference evidence="2" key="1">
    <citation type="journal article" date="2019" name="Int. J. Syst. Evol. Microbiol.">
        <title>The Global Catalogue of Microorganisms (GCM) 10K type strain sequencing project: providing services to taxonomists for standard genome sequencing and annotation.</title>
        <authorList>
            <consortium name="The Broad Institute Genomics Platform"/>
            <consortium name="The Broad Institute Genome Sequencing Center for Infectious Disease"/>
            <person name="Wu L."/>
            <person name="Ma J."/>
        </authorList>
    </citation>
    <scope>NUCLEOTIDE SEQUENCE [LARGE SCALE GENOMIC DNA]</scope>
    <source>
        <strain evidence="2">CCUG 50873</strain>
    </source>
</reference>
<keyword evidence="2" id="KW-1185">Reference proteome</keyword>
<dbReference type="Proteomes" id="UP001597068">
    <property type="component" value="Unassembled WGS sequence"/>
</dbReference>
<sequence>MSRDRGGAIVGVIDRAQRLQAPAVAAYVRRLRSAHPDESPAQVIARVERRYLTTVISSGGAAGATAAVPGVGTLASIGAIGAESAFFIEASALLALAVAEVHGIPVADADRRRTLVLAVVLGEEGVLALGKALGSRNNPLGRLAGGSLNGPALRSLNKTLLKRVVKKYAARRAPLMVGKMLPAGVGAAVGGAGNRALGKRIIANARDAFGPPPAAWTVAIGSDGAGSDGTAAITRDAHTHDR</sequence>
<organism evidence="1 2">
    <name type="scientific">Williamsia deligens</name>
    <dbReference type="NCBI Taxonomy" id="321325"/>
    <lineage>
        <taxon>Bacteria</taxon>
        <taxon>Bacillati</taxon>
        <taxon>Actinomycetota</taxon>
        <taxon>Actinomycetes</taxon>
        <taxon>Mycobacteriales</taxon>
        <taxon>Nocardiaceae</taxon>
        <taxon>Williamsia</taxon>
    </lineage>
</organism>
<proteinExistence type="predicted"/>
<name>A0ABW3GCH3_9NOCA</name>
<comment type="caution">
    <text evidence="1">The sequence shown here is derived from an EMBL/GenBank/DDBJ whole genome shotgun (WGS) entry which is preliminary data.</text>
</comment>
<dbReference type="RefSeq" id="WP_253649153.1">
    <property type="nucleotide sequence ID" value="NZ_BAAAMO010000005.1"/>
</dbReference>
<evidence type="ECO:0008006" key="3">
    <source>
        <dbReference type="Google" id="ProtNLM"/>
    </source>
</evidence>
<protein>
    <recommendedName>
        <fullName evidence="3">EcsC protein family protein</fullName>
    </recommendedName>
</protein>
<evidence type="ECO:0000313" key="2">
    <source>
        <dbReference type="Proteomes" id="UP001597068"/>
    </source>
</evidence>